<gene>
    <name evidence="1" type="ORF">glt_00405</name>
</gene>
<reference evidence="1 2" key="1">
    <citation type="submission" date="2012-10" db="EMBL/GenBank/DDBJ databases">
        <title>Complete genome sequence of Moumouvirus goulette.</title>
        <authorList>
            <person name="Fournous G."/>
            <person name="Bougalmi M."/>
            <person name="Colson P."/>
        </authorList>
    </citation>
    <scope>NUCLEOTIDE SEQUENCE [LARGE SCALE GENOMIC DNA]</scope>
</reference>
<protein>
    <submittedName>
        <fullName evidence="1">Uncharacterized protein</fullName>
    </submittedName>
</protein>
<keyword evidence="2" id="KW-1185">Reference proteome</keyword>
<accession>M1PBC5</accession>
<proteinExistence type="predicted"/>
<name>M1PBC5_9VIRU</name>
<evidence type="ECO:0000313" key="2">
    <source>
        <dbReference type="Proteomes" id="UP000241071"/>
    </source>
</evidence>
<dbReference type="Proteomes" id="UP000241071">
    <property type="component" value="Segment"/>
</dbReference>
<evidence type="ECO:0000313" key="1">
    <source>
        <dbReference type="EMBL" id="AGF85214.1"/>
    </source>
</evidence>
<organism evidence="1 2">
    <name type="scientific">Moumouvirus goulette</name>
    <dbReference type="NCBI Taxonomy" id="1247379"/>
    <lineage>
        <taxon>Viruses</taxon>
        <taxon>Varidnaviria</taxon>
        <taxon>Bamfordvirae</taxon>
        <taxon>Nucleocytoviricota</taxon>
        <taxon>Megaviricetes</taxon>
        <taxon>Imitervirales</taxon>
        <taxon>Mimiviridae</taxon>
        <taxon>Megamimivirinae</taxon>
        <taxon>Moumouvirus</taxon>
        <taxon>Moumouvirus goulettemassiliense</taxon>
    </lineage>
</organism>
<dbReference type="EMBL" id="KC008572">
    <property type="protein sequence ID" value="AGF85214.1"/>
    <property type="molecule type" value="Genomic_DNA"/>
</dbReference>
<sequence length="129" mass="15568">METQLIYGVIQLSNKDYDPIYVINLNTIVEYNTNKLIYKFPFTENKKFFYISLKFKKYLYKKIYQPLTKTYIKILCGKQYDIILNLKISNLLLNNIYSKRARNKLFSCLYKIQLQNILQKKLITMIIII</sequence>